<sequence length="195" mass="21192">MVIMFNPGYIGPNPPCCDTDCTCENNCPNTECGPCPGPNAPCGGCSPAAEKTQMPPNRGYALQTLLKEQNSNIKLALQLSCCLGGAEKSVFVQNTNVAPTEQLLLLGILNLPKLKIYSSSYYILGNMPRKQCAPKSEYMNPFYVGPYPDQSCGPCPFGIFSGFVPCGWPDRCKGNNDERQRCCVPKEAETTKSMK</sequence>
<keyword evidence="2" id="KW-1185">Reference proteome</keyword>
<comment type="caution">
    <text evidence="1">The sequence shown here is derived from an EMBL/GenBank/DDBJ whole genome shotgun (WGS) entry which is preliminary data.</text>
</comment>
<reference evidence="1 2" key="1">
    <citation type="journal article" date="2019" name="J. Hered.">
        <title>An Improved Genome Assembly for Drosophila navojoa, the Basal Species in the mojavensis Cluster.</title>
        <authorList>
            <person name="Vanderlinde T."/>
            <person name="Dupim E.G."/>
            <person name="Nazario-Yepiz N.O."/>
            <person name="Carvalho A.B."/>
        </authorList>
    </citation>
    <scope>NUCLEOTIDE SEQUENCE [LARGE SCALE GENOMIC DNA]</scope>
    <source>
        <strain evidence="1">Navoj_Jal97</strain>
        <tissue evidence="1">Whole organism</tissue>
    </source>
</reference>
<organism evidence="1 2">
    <name type="scientific">Drosophila navojoa</name>
    <name type="common">Fruit fly</name>
    <dbReference type="NCBI Taxonomy" id="7232"/>
    <lineage>
        <taxon>Eukaryota</taxon>
        <taxon>Metazoa</taxon>
        <taxon>Ecdysozoa</taxon>
        <taxon>Arthropoda</taxon>
        <taxon>Hexapoda</taxon>
        <taxon>Insecta</taxon>
        <taxon>Pterygota</taxon>
        <taxon>Neoptera</taxon>
        <taxon>Endopterygota</taxon>
        <taxon>Diptera</taxon>
        <taxon>Brachycera</taxon>
        <taxon>Muscomorpha</taxon>
        <taxon>Ephydroidea</taxon>
        <taxon>Drosophilidae</taxon>
        <taxon>Drosophila</taxon>
    </lineage>
</organism>
<gene>
    <name evidence="1" type="ORF">AWZ03_009655</name>
</gene>
<accession>A0A484B7U8</accession>
<dbReference type="EMBL" id="LSRL02000125">
    <property type="protein sequence ID" value="TDG43921.1"/>
    <property type="molecule type" value="Genomic_DNA"/>
</dbReference>
<protein>
    <submittedName>
        <fullName evidence="1">Uncharacterized protein</fullName>
    </submittedName>
</protein>
<name>A0A484B7U8_DRONA</name>
<dbReference type="OrthoDB" id="7832662at2759"/>
<proteinExistence type="predicted"/>
<evidence type="ECO:0000313" key="1">
    <source>
        <dbReference type="EMBL" id="TDG43921.1"/>
    </source>
</evidence>
<dbReference type="OMA" id="NDERQRC"/>
<dbReference type="Proteomes" id="UP000295192">
    <property type="component" value="Unassembled WGS sequence"/>
</dbReference>
<evidence type="ECO:0000313" key="2">
    <source>
        <dbReference type="Proteomes" id="UP000295192"/>
    </source>
</evidence>
<dbReference type="AlphaFoldDB" id="A0A484B7U8"/>